<dbReference type="Proteomes" id="UP001295469">
    <property type="component" value="Chromosome C04"/>
</dbReference>
<dbReference type="EMBL" id="HG994368">
    <property type="protein sequence ID" value="CAF1831007.1"/>
    <property type="molecule type" value="Genomic_DNA"/>
</dbReference>
<gene>
    <name evidence="1" type="ORF">DARMORV10_C04P22470.1</name>
</gene>
<proteinExistence type="predicted"/>
<accession>A0A816JDJ0</accession>
<reference evidence="1" key="1">
    <citation type="submission" date="2021-01" db="EMBL/GenBank/DDBJ databases">
        <authorList>
            <consortium name="Genoscope - CEA"/>
            <person name="William W."/>
        </authorList>
    </citation>
    <scope>NUCLEOTIDE SEQUENCE</scope>
</reference>
<name>A0A816JDJ0_BRANA</name>
<sequence length="68" mass="7495">MLRALVRPLEWWCLGSRGSGHGGPEASKFVAATLSTDHNVAVEEVRKEVKVIFDAYLKRGAKTQLKGQ</sequence>
<organism evidence="1">
    <name type="scientific">Brassica napus</name>
    <name type="common">Rape</name>
    <dbReference type="NCBI Taxonomy" id="3708"/>
    <lineage>
        <taxon>Eukaryota</taxon>
        <taxon>Viridiplantae</taxon>
        <taxon>Streptophyta</taxon>
        <taxon>Embryophyta</taxon>
        <taxon>Tracheophyta</taxon>
        <taxon>Spermatophyta</taxon>
        <taxon>Magnoliopsida</taxon>
        <taxon>eudicotyledons</taxon>
        <taxon>Gunneridae</taxon>
        <taxon>Pentapetalae</taxon>
        <taxon>rosids</taxon>
        <taxon>malvids</taxon>
        <taxon>Brassicales</taxon>
        <taxon>Brassicaceae</taxon>
        <taxon>Brassiceae</taxon>
        <taxon>Brassica</taxon>
    </lineage>
</organism>
<dbReference type="AlphaFoldDB" id="A0A816JDJ0"/>
<protein>
    <submittedName>
        <fullName evidence="1">(rape) hypothetical protein</fullName>
    </submittedName>
</protein>
<evidence type="ECO:0000313" key="1">
    <source>
        <dbReference type="EMBL" id="CAF1831007.1"/>
    </source>
</evidence>